<keyword evidence="2" id="KW-1185">Reference proteome</keyword>
<proteinExistence type="predicted"/>
<dbReference type="AlphaFoldDB" id="A0A317EBS6"/>
<evidence type="ECO:0000313" key="1">
    <source>
        <dbReference type="EMBL" id="PWR24517.1"/>
    </source>
</evidence>
<organism evidence="1 2">
    <name type="scientific">Zavarzinia aquatilis</name>
    <dbReference type="NCBI Taxonomy" id="2211142"/>
    <lineage>
        <taxon>Bacteria</taxon>
        <taxon>Pseudomonadati</taxon>
        <taxon>Pseudomonadota</taxon>
        <taxon>Alphaproteobacteria</taxon>
        <taxon>Rhodospirillales</taxon>
        <taxon>Zavarziniaceae</taxon>
        <taxon>Zavarzinia</taxon>
    </lineage>
</organism>
<reference evidence="1 2" key="1">
    <citation type="submission" date="2018-05" db="EMBL/GenBank/DDBJ databases">
        <title>Zavarzinia sp. HR-AS.</title>
        <authorList>
            <person name="Lee Y."/>
            <person name="Jeon C.O."/>
        </authorList>
    </citation>
    <scope>NUCLEOTIDE SEQUENCE [LARGE SCALE GENOMIC DNA]</scope>
    <source>
        <strain evidence="1 2">HR-AS</strain>
    </source>
</reference>
<gene>
    <name evidence="1" type="ORF">DKG74_06850</name>
</gene>
<name>A0A317EBS6_9PROT</name>
<dbReference type="Proteomes" id="UP000245461">
    <property type="component" value="Unassembled WGS sequence"/>
</dbReference>
<sequence length="144" mass="15882">MVTTLKIVDEYFGAGVPGARRGAELRVASERVSGRDIIRSKVAAEVEALRQRPQTATLARSHSFIIDMPPTAPEMTMNPMPSIDRPGFRPPEMEQEVLRAFSAFARGGFIMLLDGRQICDLDEELVLRPESEAVFLNLTPLQGG</sequence>
<dbReference type="EMBL" id="QGLE01000003">
    <property type="protein sequence ID" value="PWR24517.1"/>
    <property type="molecule type" value="Genomic_DNA"/>
</dbReference>
<protein>
    <submittedName>
        <fullName evidence="1">Uncharacterized protein</fullName>
    </submittedName>
</protein>
<dbReference type="OrthoDB" id="8456079at2"/>
<comment type="caution">
    <text evidence="1">The sequence shown here is derived from an EMBL/GenBank/DDBJ whole genome shotgun (WGS) entry which is preliminary data.</text>
</comment>
<evidence type="ECO:0000313" key="2">
    <source>
        <dbReference type="Proteomes" id="UP000245461"/>
    </source>
</evidence>
<dbReference type="RefSeq" id="WP_109904022.1">
    <property type="nucleotide sequence ID" value="NZ_QGLE01000003.1"/>
</dbReference>
<accession>A0A317EBS6</accession>